<dbReference type="GeneID" id="65128292"/>
<gene>
    <name evidence="1" type="primary">78</name>
    <name evidence="1" type="ORF">SEA_AZULA_78</name>
</gene>
<name>A0A7G8LKW7_9CAUD</name>
<evidence type="ECO:0000313" key="2">
    <source>
        <dbReference type="Proteomes" id="UP000515801"/>
    </source>
</evidence>
<dbReference type="EMBL" id="MT723935">
    <property type="protein sequence ID" value="QNJ57889.1"/>
    <property type="molecule type" value="Genomic_DNA"/>
</dbReference>
<accession>A0A7G8LKW7</accession>
<dbReference type="KEGG" id="vg:65128292"/>
<dbReference type="Proteomes" id="UP000515801">
    <property type="component" value="Segment"/>
</dbReference>
<keyword evidence="2" id="KW-1185">Reference proteome</keyword>
<dbReference type="RefSeq" id="YP_010110004.1">
    <property type="nucleotide sequence ID" value="NC_055865.1"/>
</dbReference>
<proteinExistence type="predicted"/>
<reference evidence="1 2" key="1">
    <citation type="submission" date="2020-07" db="EMBL/GenBank/DDBJ databases">
        <authorList>
            <person name="McAllister N."/>
            <person name="Shin J."/>
            <person name="DeCesaris R."/>
            <person name="Khan R."/>
            <person name="Maida M.R."/>
            <person name="Meek G.M."/>
            <person name="Nagarkar R."/>
            <person name="Neopaney A."/>
            <person name="Oviedo V."/>
            <person name="Yang K.S."/>
            <person name="Butela K.A."/>
            <person name="Garlena R.A."/>
            <person name="Russell D.A."/>
            <person name="Pope W.H."/>
            <person name="Jacobs-Sera D."/>
            <person name="Hatfull G.F."/>
        </authorList>
    </citation>
    <scope>NUCLEOTIDE SEQUENCE [LARGE SCALE GENOMIC DNA]</scope>
</reference>
<organism evidence="1 2">
    <name type="scientific">Gordonia phage Azula</name>
    <dbReference type="NCBI Taxonomy" id="2762397"/>
    <lineage>
        <taxon>Viruses</taxon>
        <taxon>Duplodnaviria</taxon>
        <taxon>Heunggongvirae</taxon>
        <taxon>Uroviricota</taxon>
        <taxon>Caudoviricetes</taxon>
        <taxon>Jujuvirus</taxon>
        <taxon>Jujuvirus azula</taxon>
    </lineage>
</organism>
<protein>
    <submittedName>
        <fullName evidence="1">Uncharacterized protein</fullName>
    </submittedName>
</protein>
<evidence type="ECO:0000313" key="1">
    <source>
        <dbReference type="EMBL" id="QNJ57889.1"/>
    </source>
</evidence>
<sequence length="155" mass="16497">MKPEKRSKVVAVDTSDSAESPIEWRIHVMRHPEIGLLPPGSPHAEDVPTDALRALLAFAVTGLALSDVAEASQIVRDELARHDSDTDPVAGPTTRATTVIATPTIDHLGPNDTVASVYRRAAWNLENGYEPGGGNVKASIARTLRSIADAEEVTS</sequence>